<comment type="catalytic activity">
    <reaction evidence="1">
        <text>[protein]-peptidylproline (omega=180) = [protein]-peptidylproline (omega=0)</text>
        <dbReference type="Rhea" id="RHEA:16237"/>
        <dbReference type="Rhea" id="RHEA-COMP:10747"/>
        <dbReference type="Rhea" id="RHEA-COMP:10748"/>
        <dbReference type="ChEBI" id="CHEBI:83833"/>
        <dbReference type="ChEBI" id="CHEBI:83834"/>
        <dbReference type="EC" id="5.2.1.8"/>
    </reaction>
</comment>
<keyword evidence="4" id="KW-1185">Reference proteome</keyword>
<dbReference type="Ensembl" id="ENSPTXT00000003633.1">
    <property type="protein sequence ID" value="ENSPTXP00000003529.1"/>
    <property type="gene ID" value="ENSPTXG00000002650.1"/>
</dbReference>
<dbReference type="EC" id="5.2.1.8" evidence="1"/>
<reference evidence="3" key="1">
    <citation type="submission" date="2025-08" db="UniProtKB">
        <authorList>
            <consortium name="Ensembl"/>
        </authorList>
    </citation>
    <scope>IDENTIFICATION</scope>
</reference>
<accession>A0A670XUN0</accession>
<organism evidence="3 4">
    <name type="scientific">Pseudonaja textilis</name>
    <name type="common">Eastern brown snake</name>
    <dbReference type="NCBI Taxonomy" id="8673"/>
    <lineage>
        <taxon>Eukaryota</taxon>
        <taxon>Metazoa</taxon>
        <taxon>Chordata</taxon>
        <taxon>Craniata</taxon>
        <taxon>Vertebrata</taxon>
        <taxon>Euteleostomi</taxon>
        <taxon>Lepidosauria</taxon>
        <taxon>Squamata</taxon>
        <taxon>Bifurcata</taxon>
        <taxon>Unidentata</taxon>
        <taxon>Episquamata</taxon>
        <taxon>Toxicofera</taxon>
        <taxon>Serpentes</taxon>
        <taxon>Colubroidea</taxon>
        <taxon>Elapidae</taxon>
        <taxon>Hydrophiinae</taxon>
        <taxon>Pseudonaja</taxon>
    </lineage>
</organism>
<dbReference type="AlphaFoldDB" id="A0A670XUN0"/>
<evidence type="ECO:0000313" key="3">
    <source>
        <dbReference type="Ensembl" id="ENSPTXP00000003529.1"/>
    </source>
</evidence>
<dbReference type="GO" id="GO:0016018">
    <property type="term" value="F:cyclosporin A binding"/>
    <property type="evidence" value="ECO:0007669"/>
    <property type="project" value="TreeGrafter"/>
</dbReference>
<sequence length="156" mass="17291">VCLAPADSPWVNWSQPIHYGTISPWRITFKLFADTVPKTAENFCVLSTGEKGFGYKGSCFHSIVPGSVCQGGDFTHHNGTGGKSIYGEKFTDENAILKHTDSGFLSLVNAGPNTNGSQFFIFREGMDVVRKIEQTCFQDEIKQVKKKHGITQERDK</sequence>
<dbReference type="PANTHER" id="PTHR11071:SF490">
    <property type="entry name" value="PEPTIDYL-PROLYL CIS-TRANS ISOMERASE A"/>
    <property type="match status" value="1"/>
</dbReference>
<dbReference type="GO" id="GO:0005737">
    <property type="term" value="C:cytoplasm"/>
    <property type="evidence" value="ECO:0007669"/>
    <property type="project" value="TreeGrafter"/>
</dbReference>
<dbReference type="GeneTree" id="ENSGT00950000183087"/>
<name>A0A670XUN0_PSETE</name>
<dbReference type="Pfam" id="PF00160">
    <property type="entry name" value="Pro_isomerase"/>
    <property type="match status" value="1"/>
</dbReference>
<dbReference type="SUPFAM" id="SSF50891">
    <property type="entry name" value="Cyclophilin-like"/>
    <property type="match status" value="1"/>
</dbReference>
<keyword evidence="1" id="KW-0413">Isomerase</keyword>
<evidence type="ECO:0000259" key="2">
    <source>
        <dbReference type="PROSITE" id="PS50072"/>
    </source>
</evidence>
<dbReference type="Gene3D" id="2.40.100.10">
    <property type="entry name" value="Cyclophilin-like"/>
    <property type="match status" value="1"/>
</dbReference>
<dbReference type="Proteomes" id="UP000472273">
    <property type="component" value="Unplaced"/>
</dbReference>
<dbReference type="OMA" id="MNTWRPW"/>
<evidence type="ECO:0000256" key="1">
    <source>
        <dbReference type="RuleBase" id="RU363019"/>
    </source>
</evidence>
<dbReference type="InterPro" id="IPR029000">
    <property type="entry name" value="Cyclophilin-like_dom_sf"/>
</dbReference>
<dbReference type="PROSITE" id="PS50072">
    <property type="entry name" value="CSA_PPIASE_2"/>
    <property type="match status" value="1"/>
</dbReference>
<reference evidence="3" key="2">
    <citation type="submission" date="2025-09" db="UniProtKB">
        <authorList>
            <consortium name="Ensembl"/>
        </authorList>
    </citation>
    <scope>IDENTIFICATION</scope>
</reference>
<dbReference type="PRINTS" id="PR00153">
    <property type="entry name" value="CSAPPISMRASE"/>
</dbReference>
<dbReference type="InterPro" id="IPR002130">
    <property type="entry name" value="Cyclophilin-type_PPIase_dom"/>
</dbReference>
<comment type="similarity">
    <text evidence="1">Belongs to the cyclophilin-type PPIase family.</text>
</comment>
<feature type="domain" description="PPIase cyclophilin-type" evidence="2">
    <location>
        <begin position="26"/>
        <end position="121"/>
    </location>
</feature>
<comment type="function">
    <text evidence="1">PPIases accelerate the folding of proteins. It catalyzes the cis-trans isomerization of proline imidic peptide bonds in oligopeptides.</text>
</comment>
<protein>
    <recommendedName>
        <fullName evidence="1">Peptidyl-prolyl cis-trans isomerase</fullName>
        <shortName evidence="1">PPIase</shortName>
        <ecNumber evidence="1">5.2.1.8</ecNumber>
    </recommendedName>
</protein>
<evidence type="ECO:0000313" key="4">
    <source>
        <dbReference type="Proteomes" id="UP000472273"/>
    </source>
</evidence>
<dbReference type="GO" id="GO:0003755">
    <property type="term" value="F:peptidyl-prolyl cis-trans isomerase activity"/>
    <property type="evidence" value="ECO:0007669"/>
    <property type="project" value="UniProtKB-UniRule"/>
</dbReference>
<keyword evidence="1" id="KW-0697">Rotamase</keyword>
<proteinExistence type="inferred from homology"/>
<dbReference type="GO" id="GO:0006457">
    <property type="term" value="P:protein folding"/>
    <property type="evidence" value="ECO:0007669"/>
    <property type="project" value="TreeGrafter"/>
</dbReference>
<dbReference type="PANTHER" id="PTHR11071">
    <property type="entry name" value="PEPTIDYL-PROLYL CIS-TRANS ISOMERASE"/>
    <property type="match status" value="1"/>
</dbReference>